<sequence>MSAPTILTLPGWQGSGPEHWQTRWEARHGDQRVQQHDWMRPLRGDWTARLEDVVLAQSDASGAPVLLAAHSLGCILTAWWAAHTRHAARVAGALLVAPPDIERDDLRQQIPGWAPPVRQRLPFPAILVASSDDPFGSLESASRLASDWGAEFHAIGPRGHINADSGLGDWDEGRALLMTLAKEINDGKS</sequence>
<dbReference type="GO" id="GO:0016787">
    <property type="term" value="F:hydrolase activity"/>
    <property type="evidence" value="ECO:0007669"/>
    <property type="project" value="UniProtKB-KW"/>
</dbReference>
<organism evidence="1 2">
    <name type="scientific">Ottowia oryzae</name>
    <dbReference type="NCBI Taxonomy" id="2109914"/>
    <lineage>
        <taxon>Bacteria</taxon>
        <taxon>Pseudomonadati</taxon>
        <taxon>Pseudomonadota</taxon>
        <taxon>Betaproteobacteria</taxon>
        <taxon>Burkholderiales</taxon>
        <taxon>Comamonadaceae</taxon>
        <taxon>Ottowia</taxon>
    </lineage>
</organism>
<dbReference type="Proteomes" id="UP000239709">
    <property type="component" value="Chromosome"/>
</dbReference>
<proteinExistence type="predicted"/>
<keyword evidence="2" id="KW-1185">Reference proteome</keyword>
<dbReference type="KEGG" id="otk:C6570_03035"/>
<dbReference type="InterPro" id="IPR010662">
    <property type="entry name" value="RBBP9/YdeN"/>
</dbReference>
<name>A0A2S0MBZ7_9BURK</name>
<dbReference type="EMBL" id="CP027666">
    <property type="protein sequence ID" value="AVO33340.1"/>
    <property type="molecule type" value="Genomic_DNA"/>
</dbReference>
<dbReference type="Gene3D" id="3.40.50.1820">
    <property type="entry name" value="alpha/beta hydrolase"/>
    <property type="match status" value="1"/>
</dbReference>
<dbReference type="AlphaFoldDB" id="A0A2S0MBZ7"/>
<protein>
    <submittedName>
        <fullName evidence="1">Alpha/beta hydrolase</fullName>
    </submittedName>
</protein>
<dbReference type="Pfam" id="PF06821">
    <property type="entry name" value="Ser_hydrolase"/>
    <property type="match status" value="1"/>
</dbReference>
<dbReference type="RefSeq" id="WP_106701903.1">
    <property type="nucleotide sequence ID" value="NZ_CP027666.1"/>
</dbReference>
<gene>
    <name evidence="1" type="ORF">C6570_03035</name>
</gene>
<keyword evidence="1" id="KW-0378">Hydrolase</keyword>
<evidence type="ECO:0000313" key="2">
    <source>
        <dbReference type="Proteomes" id="UP000239709"/>
    </source>
</evidence>
<dbReference type="InterPro" id="IPR029058">
    <property type="entry name" value="AB_hydrolase_fold"/>
</dbReference>
<dbReference type="SUPFAM" id="SSF53474">
    <property type="entry name" value="alpha/beta-Hydrolases"/>
    <property type="match status" value="1"/>
</dbReference>
<accession>A0A2S0MBZ7</accession>
<evidence type="ECO:0000313" key="1">
    <source>
        <dbReference type="EMBL" id="AVO33340.1"/>
    </source>
</evidence>
<dbReference type="OrthoDB" id="9804993at2"/>
<reference evidence="1 2" key="1">
    <citation type="submission" date="2018-03" db="EMBL/GenBank/DDBJ databases">
        <title>Genome sequencing of Ottowia sp.</title>
        <authorList>
            <person name="Kim S.-J."/>
            <person name="Heo J."/>
            <person name="Kwon S.-W."/>
        </authorList>
    </citation>
    <scope>NUCLEOTIDE SEQUENCE [LARGE SCALE GENOMIC DNA]</scope>
    <source>
        <strain evidence="1 2">KADR8-3</strain>
    </source>
</reference>